<feature type="transmembrane region" description="Helical" evidence="4">
    <location>
        <begin position="257"/>
        <end position="281"/>
    </location>
</feature>
<keyword evidence="3" id="KW-0804">Transcription</keyword>
<keyword evidence="5" id="KW-0732">Signal</keyword>
<feature type="transmembrane region" description="Helical" evidence="4">
    <location>
        <begin position="215"/>
        <end position="237"/>
    </location>
</feature>
<evidence type="ECO:0000256" key="5">
    <source>
        <dbReference type="SAM" id="SignalP"/>
    </source>
</evidence>
<evidence type="ECO:0000313" key="8">
    <source>
        <dbReference type="Proteomes" id="UP001165381"/>
    </source>
</evidence>
<dbReference type="SUPFAM" id="SSF46689">
    <property type="entry name" value="Homeodomain-like"/>
    <property type="match status" value="1"/>
</dbReference>
<evidence type="ECO:0000259" key="6">
    <source>
        <dbReference type="PROSITE" id="PS01124"/>
    </source>
</evidence>
<feature type="transmembrane region" description="Helical" evidence="4">
    <location>
        <begin position="156"/>
        <end position="173"/>
    </location>
</feature>
<evidence type="ECO:0000313" key="7">
    <source>
        <dbReference type="EMBL" id="MCL6295458.1"/>
    </source>
</evidence>
<feature type="transmembrane region" description="Helical" evidence="4">
    <location>
        <begin position="302"/>
        <end position="324"/>
    </location>
</feature>
<dbReference type="PROSITE" id="PS01124">
    <property type="entry name" value="HTH_ARAC_FAMILY_2"/>
    <property type="match status" value="1"/>
</dbReference>
<keyword evidence="4" id="KW-0472">Membrane</keyword>
<keyword evidence="8" id="KW-1185">Reference proteome</keyword>
<proteinExistence type="predicted"/>
<comment type="caution">
    <text evidence="7">The sequence shown here is derived from an EMBL/GenBank/DDBJ whole genome shotgun (WGS) entry which is preliminary data.</text>
</comment>
<dbReference type="PANTHER" id="PTHR43280">
    <property type="entry name" value="ARAC-FAMILY TRANSCRIPTIONAL REGULATOR"/>
    <property type="match status" value="1"/>
</dbReference>
<reference evidence="7" key="1">
    <citation type="submission" date="2022-05" db="EMBL/GenBank/DDBJ databases">
        <authorList>
            <person name="Park J.-S."/>
        </authorList>
    </citation>
    <scope>NUCLEOTIDE SEQUENCE</scope>
    <source>
        <strain evidence="7">2012CJ34-3</strain>
    </source>
</reference>
<feature type="transmembrane region" description="Helical" evidence="4">
    <location>
        <begin position="185"/>
        <end position="203"/>
    </location>
</feature>
<dbReference type="PANTHER" id="PTHR43280:SF29">
    <property type="entry name" value="ARAC-FAMILY TRANSCRIPTIONAL REGULATOR"/>
    <property type="match status" value="1"/>
</dbReference>
<feature type="chain" id="PRO_5045759233" evidence="5">
    <location>
        <begin position="24"/>
        <end position="497"/>
    </location>
</feature>
<dbReference type="Proteomes" id="UP001165381">
    <property type="component" value="Unassembled WGS sequence"/>
</dbReference>
<name>A0ABT0QFS6_9FLAO</name>
<feature type="domain" description="HTH araC/xylS-type" evidence="6">
    <location>
        <begin position="388"/>
        <end position="491"/>
    </location>
</feature>
<evidence type="ECO:0000256" key="3">
    <source>
        <dbReference type="ARBA" id="ARBA00023163"/>
    </source>
</evidence>
<gene>
    <name evidence="7" type="ORF">M3P09_10670</name>
</gene>
<keyword evidence="4" id="KW-1133">Transmembrane helix</keyword>
<evidence type="ECO:0000256" key="2">
    <source>
        <dbReference type="ARBA" id="ARBA00023125"/>
    </source>
</evidence>
<feature type="transmembrane region" description="Helical" evidence="4">
    <location>
        <begin position="330"/>
        <end position="350"/>
    </location>
</feature>
<dbReference type="InterPro" id="IPR009057">
    <property type="entry name" value="Homeodomain-like_sf"/>
</dbReference>
<dbReference type="InterPro" id="IPR018060">
    <property type="entry name" value="HTH_AraC"/>
</dbReference>
<dbReference type="InterPro" id="IPR018062">
    <property type="entry name" value="HTH_AraC-typ_CS"/>
</dbReference>
<accession>A0ABT0QFS6</accession>
<organism evidence="7 8">
    <name type="scientific">Jejuia spongiicola</name>
    <dbReference type="NCBI Taxonomy" id="2942207"/>
    <lineage>
        <taxon>Bacteria</taxon>
        <taxon>Pseudomonadati</taxon>
        <taxon>Bacteroidota</taxon>
        <taxon>Flavobacteriia</taxon>
        <taxon>Flavobacteriales</taxon>
        <taxon>Flavobacteriaceae</taxon>
        <taxon>Jejuia</taxon>
    </lineage>
</organism>
<dbReference type="Pfam" id="PF12833">
    <property type="entry name" value="HTH_18"/>
    <property type="match status" value="1"/>
</dbReference>
<evidence type="ECO:0000256" key="4">
    <source>
        <dbReference type="SAM" id="Phobius"/>
    </source>
</evidence>
<dbReference type="SMART" id="SM00342">
    <property type="entry name" value="HTH_ARAC"/>
    <property type="match status" value="1"/>
</dbReference>
<keyword evidence="1" id="KW-0805">Transcription regulation</keyword>
<feature type="signal peptide" evidence="5">
    <location>
        <begin position="1"/>
        <end position="23"/>
    </location>
</feature>
<keyword evidence="4" id="KW-0812">Transmembrane</keyword>
<dbReference type="EMBL" id="JAMFLZ010000004">
    <property type="protein sequence ID" value="MCL6295458.1"/>
    <property type="molecule type" value="Genomic_DNA"/>
</dbReference>
<protein>
    <submittedName>
        <fullName evidence="7">Helix-turn-helix domain-containing protein</fullName>
    </submittedName>
</protein>
<feature type="transmembrane region" description="Helical" evidence="4">
    <location>
        <begin position="126"/>
        <end position="144"/>
    </location>
</feature>
<dbReference type="PROSITE" id="PS00041">
    <property type="entry name" value="HTH_ARAC_FAMILY_1"/>
    <property type="match status" value="1"/>
</dbReference>
<evidence type="ECO:0000256" key="1">
    <source>
        <dbReference type="ARBA" id="ARBA00023015"/>
    </source>
</evidence>
<keyword evidence="2" id="KW-0238">DNA-binding</keyword>
<dbReference type="Gene3D" id="1.10.10.60">
    <property type="entry name" value="Homeodomain-like"/>
    <property type="match status" value="2"/>
</dbReference>
<sequence>MKFKIKFYFLSAISSLFFLNSFALERPNVTISSIQEFAELYSQNSSHLKLINNKDLSDSIVLFKNLAIQHVDLDRPNKASLYLEKYIDYTADFSILNKEAFAKLSSTKSFNRLSDKYLPKFSALDFFYFYIALIGFYIAIVLNFTKNTDKKGKRLISGFIAVQAFFILDYVFYSTNYQFKYAHTYLMSSSVALLYGPLLFFYFKRIIQQYQFKRTDLLHFLPTVVLLFFLLPVYNLPFEEKVKIQLGTSTIYSQNDFLYIIFIPKLLSITIYGFLISKLYLKKEKTNQFKNKNAIAFWKKGVYRMYVFYVVSYLVYGIAISGIFFNPNSYLYQSQIVAMSLMVLYMAYMAQVQPQVFSKEVILSDKTFFSKYQKSGLTKSLSEELKEQLIYLFEKKKIYKDNALNLDALSDKLNTSRHNTSQIINEHFNMSFFELINKFRIDEAIKLLQNDTSRSLQIIDIAYEVGFNNKVTFNKAFKKETSITPSQLVSSLNNERR</sequence>
<dbReference type="RefSeq" id="WP_249973116.1">
    <property type="nucleotide sequence ID" value="NZ_JAMFLZ010000004.1"/>
</dbReference>